<sequence>MRRFLSAAQAGRFTLPAGVVPATPALIRQHGAGTSIKIAIQAGGSIEKCWATITAVRETTVEAVIDNDLYFTKFHGLDDGSKVTLAYEQVCYIWVR</sequence>
<dbReference type="AlphaFoldDB" id="A0A533I0H5"/>
<organism evidence="1 2">
    <name type="scientific">Paracoccus denitrificans</name>
    <dbReference type="NCBI Taxonomy" id="266"/>
    <lineage>
        <taxon>Bacteria</taxon>
        <taxon>Pseudomonadati</taxon>
        <taxon>Pseudomonadota</taxon>
        <taxon>Alphaproteobacteria</taxon>
        <taxon>Rhodobacterales</taxon>
        <taxon>Paracoccaceae</taxon>
        <taxon>Paracoccus</taxon>
    </lineage>
</organism>
<accession>A0A533I0H5</accession>
<protein>
    <submittedName>
        <fullName evidence="1">Uncharacterized protein</fullName>
    </submittedName>
</protein>
<dbReference type="EMBL" id="VAFL01000015">
    <property type="protein sequence ID" value="TKW65209.1"/>
    <property type="molecule type" value="Genomic_DNA"/>
</dbReference>
<proteinExistence type="predicted"/>
<evidence type="ECO:0000313" key="1">
    <source>
        <dbReference type="EMBL" id="TKW65209.1"/>
    </source>
</evidence>
<dbReference type="Proteomes" id="UP000315344">
    <property type="component" value="Unassembled WGS sequence"/>
</dbReference>
<gene>
    <name evidence="1" type="ORF">DI616_15895</name>
</gene>
<comment type="caution">
    <text evidence="1">The sequence shown here is derived from an EMBL/GenBank/DDBJ whole genome shotgun (WGS) entry which is preliminary data.</text>
</comment>
<reference evidence="1 2" key="1">
    <citation type="journal article" date="2017" name="Nat. Commun.">
        <title>In situ click chemistry generation of cyclooxygenase-2 inhibitors.</title>
        <authorList>
            <person name="Bhardwaj A."/>
            <person name="Kaur J."/>
            <person name="Wuest M."/>
            <person name="Wuest F."/>
        </authorList>
    </citation>
    <scope>NUCLEOTIDE SEQUENCE [LARGE SCALE GENOMIC DNA]</scope>
    <source>
        <strain evidence="1">S2_012_000_R3_94</strain>
    </source>
</reference>
<evidence type="ECO:0000313" key="2">
    <source>
        <dbReference type="Proteomes" id="UP000315344"/>
    </source>
</evidence>
<name>A0A533I0H5_PARDE</name>